<gene>
    <name evidence="1" type="ORF">EYZ11_006441</name>
</gene>
<dbReference type="Proteomes" id="UP000308092">
    <property type="component" value="Unassembled WGS sequence"/>
</dbReference>
<evidence type="ECO:0000313" key="2">
    <source>
        <dbReference type="Proteomes" id="UP000308092"/>
    </source>
</evidence>
<accession>A0A4S3JL98</accession>
<comment type="caution">
    <text evidence="1">The sequence shown here is derived from an EMBL/GenBank/DDBJ whole genome shotgun (WGS) entry which is preliminary data.</text>
</comment>
<reference evidence="1 2" key="1">
    <citation type="submission" date="2019-03" db="EMBL/GenBank/DDBJ databases">
        <title>The genome sequence of a newly discovered highly antifungal drug resistant Aspergillus species, Aspergillus tanneri NIH 1004.</title>
        <authorList>
            <person name="Mounaud S."/>
            <person name="Singh I."/>
            <person name="Joardar V."/>
            <person name="Pakala S."/>
            <person name="Pakala S."/>
            <person name="Venepally P."/>
            <person name="Hoover J."/>
            <person name="Nierman W."/>
            <person name="Chung J."/>
            <person name="Losada L."/>
        </authorList>
    </citation>
    <scope>NUCLEOTIDE SEQUENCE [LARGE SCALE GENOMIC DNA]</scope>
    <source>
        <strain evidence="1 2">NIH1004</strain>
    </source>
</reference>
<organism evidence="1 2">
    <name type="scientific">Aspergillus tanneri</name>
    <dbReference type="NCBI Taxonomy" id="1220188"/>
    <lineage>
        <taxon>Eukaryota</taxon>
        <taxon>Fungi</taxon>
        <taxon>Dikarya</taxon>
        <taxon>Ascomycota</taxon>
        <taxon>Pezizomycotina</taxon>
        <taxon>Eurotiomycetes</taxon>
        <taxon>Eurotiomycetidae</taxon>
        <taxon>Eurotiales</taxon>
        <taxon>Aspergillaceae</taxon>
        <taxon>Aspergillus</taxon>
        <taxon>Aspergillus subgen. Circumdati</taxon>
    </lineage>
</organism>
<dbReference type="EMBL" id="SOSA01000227">
    <property type="protein sequence ID" value="THC94071.1"/>
    <property type="molecule type" value="Genomic_DNA"/>
</dbReference>
<proteinExistence type="predicted"/>
<dbReference type="AlphaFoldDB" id="A0A4S3JL98"/>
<protein>
    <submittedName>
        <fullName evidence="1">Uncharacterized protein</fullName>
    </submittedName>
</protein>
<name>A0A4S3JL98_9EURO</name>
<sequence>MEGKSSEVYQMKFRCQIFS</sequence>
<dbReference type="VEuPathDB" id="FungiDB:EYZ11_006441"/>
<evidence type="ECO:0000313" key="1">
    <source>
        <dbReference type="EMBL" id="THC94071.1"/>
    </source>
</evidence>
<keyword evidence="2" id="KW-1185">Reference proteome</keyword>